<dbReference type="Pfam" id="PF20067">
    <property type="entry name" value="SSL_N"/>
    <property type="match status" value="1"/>
</dbReference>
<dbReference type="Proteomes" id="UP001418222">
    <property type="component" value="Unassembled WGS sequence"/>
</dbReference>
<reference evidence="7 8" key="1">
    <citation type="journal article" date="2022" name="Nat. Plants">
        <title>Genomes of leafy and leafless Platanthera orchids illuminate the evolution of mycoheterotrophy.</title>
        <authorList>
            <person name="Li M.H."/>
            <person name="Liu K.W."/>
            <person name="Li Z."/>
            <person name="Lu H.C."/>
            <person name="Ye Q.L."/>
            <person name="Zhang D."/>
            <person name="Wang J.Y."/>
            <person name="Li Y.F."/>
            <person name="Zhong Z.M."/>
            <person name="Liu X."/>
            <person name="Yu X."/>
            <person name="Liu D.K."/>
            <person name="Tu X.D."/>
            <person name="Liu B."/>
            <person name="Hao Y."/>
            <person name="Liao X.Y."/>
            <person name="Jiang Y.T."/>
            <person name="Sun W.H."/>
            <person name="Chen J."/>
            <person name="Chen Y.Q."/>
            <person name="Ai Y."/>
            <person name="Zhai J.W."/>
            <person name="Wu S.S."/>
            <person name="Zhou Z."/>
            <person name="Hsiao Y.Y."/>
            <person name="Wu W.L."/>
            <person name="Chen Y.Y."/>
            <person name="Lin Y.F."/>
            <person name="Hsu J.L."/>
            <person name="Li C.Y."/>
            <person name="Wang Z.W."/>
            <person name="Zhao X."/>
            <person name="Zhong W.Y."/>
            <person name="Ma X.K."/>
            <person name="Ma L."/>
            <person name="Huang J."/>
            <person name="Chen G.Z."/>
            <person name="Huang M.Z."/>
            <person name="Huang L."/>
            <person name="Peng D.H."/>
            <person name="Luo Y.B."/>
            <person name="Zou S.Q."/>
            <person name="Chen S.P."/>
            <person name="Lan S."/>
            <person name="Tsai W.C."/>
            <person name="Van de Peer Y."/>
            <person name="Liu Z.J."/>
        </authorList>
    </citation>
    <scope>NUCLEOTIDE SEQUENCE [LARGE SCALE GENOMIC DNA]</scope>
    <source>
        <strain evidence="7">Lor287</strain>
    </source>
</reference>
<comment type="caution">
    <text evidence="7">The sequence shown here is derived from an EMBL/GenBank/DDBJ whole genome shotgun (WGS) entry which is preliminary data.</text>
</comment>
<evidence type="ECO:0000313" key="8">
    <source>
        <dbReference type="Proteomes" id="UP001418222"/>
    </source>
</evidence>
<keyword evidence="4" id="KW-0325">Glycoprotein</keyword>
<evidence type="ECO:0000313" key="7">
    <source>
        <dbReference type="EMBL" id="KAK8926343.1"/>
    </source>
</evidence>
<keyword evidence="3" id="KW-0926">Vacuole</keyword>
<dbReference type="InterPro" id="IPR018119">
    <property type="entry name" value="Strictosidine_synth_cons-reg"/>
</dbReference>
<dbReference type="GO" id="GO:0012505">
    <property type="term" value="C:endomembrane system"/>
    <property type="evidence" value="ECO:0007669"/>
    <property type="project" value="TreeGrafter"/>
</dbReference>
<comment type="similarity">
    <text evidence="2">Belongs to the strictosidine synthase family.</text>
</comment>
<feature type="domain" description="Strictosidine synthase conserved region" evidence="6">
    <location>
        <begin position="147"/>
        <end position="234"/>
    </location>
</feature>
<dbReference type="EMBL" id="JBBWWQ010000016">
    <property type="protein sequence ID" value="KAK8926343.1"/>
    <property type="molecule type" value="Genomic_DNA"/>
</dbReference>
<keyword evidence="8" id="KW-1185">Reference proteome</keyword>
<feature type="chain" id="PRO_5042827628" evidence="5">
    <location>
        <begin position="25"/>
        <end position="333"/>
    </location>
</feature>
<keyword evidence="5" id="KW-0732">Signal</keyword>
<dbReference type="GO" id="GO:0005773">
    <property type="term" value="C:vacuole"/>
    <property type="evidence" value="ECO:0007669"/>
    <property type="project" value="UniProtKB-SubCell"/>
</dbReference>
<proteinExistence type="inferred from homology"/>
<evidence type="ECO:0000259" key="6">
    <source>
        <dbReference type="Pfam" id="PF03088"/>
    </source>
</evidence>
<evidence type="ECO:0000256" key="1">
    <source>
        <dbReference type="ARBA" id="ARBA00004116"/>
    </source>
</evidence>
<organism evidence="7 8">
    <name type="scientific">Platanthera zijinensis</name>
    <dbReference type="NCBI Taxonomy" id="2320716"/>
    <lineage>
        <taxon>Eukaryota</taxon>
        <taxon>Viridiplantae</taxon>
        <taxon>Streptophyta</taxon>
        <taxon>Embryophyta</taxon>
        <taxon>Tracheophyta</taxon>
        <taxon>Spermatophyta</taxon>
        <taxon>Magnoliopsida</taxon>
        <taxon>Liliopsida</taxon>
        <taxon>Asparagales</taxon>
        <taxon>Orchidaceae</taxon>
        <taxon>Orchidoideae</taxon>
        <taxon>Orchideae</taxon>
        <taxon>Orchidinae</taxon>
        <taxon>Platanthera</taxon>
    </lineage>
</organism>
<evidence type="ECO:0000256" key="2">
    <source>
        <dbReference type="ARBA" id="ARBA00009191"/>
    </source>
</evidence>
<name>A0AAP0B4C5_9ASPA</name>
<dbReference type="FunFam" id="2.120.10.30:FF:000048">
    <property type="entry name" value="Protein strictosidine synthase-like 10"/>
    <property type="match status" value="1"/>
</dbReference>
<evidence type="ECO:0000256" key="3">
    <source>
        <dbReference type="ARBA" id="ARBA00022554"/>
    </source>
</evidence>
<dbReference type="PANTHER" id="PTHR10426:SF139">
    <property type="entry name" value="OS09G0374900 PROTEIN"/>
    <property type="match status" value="1"/>
</dbReference>
<feature type="signal peptide" evidence="5">
    <location>
        <begin position="1"/>
        <end position="24"/>
    </location>
</feature>
<dbReference type="Gene3D" id="2.120.10.30">
    <property type="entry name" value="TolB, C-terminal domain"/>
    <property type="match status" value="1"/>
</dbReference>
<accession>A0AAP0B4C5</accession>
<dbReference type="PANTHER" id="PTHR10426">
    <property type="entry name" value="STRICTOSIDINE SYNTHASE-RELATED"/>
    <property type="match status" value="1"/>
</dbReference>
<dbReference type="Pfam" id="PF03088">
    <property type="entry name" value="Str_synth"/>
    <property type="match status" value="1"/>
</dbReference>
<evidence type="ECO:0000256" key="4">
    <source>
        <dbReference type="ARBA" id="ARBA00023180"/>
    </source>
</evidence>
<dbReference type="InterPro" id="IPR011042">
    <property type="entry name" value="6-blade_b-propeller_TolB-like"/>
</dbReference>
<dbReference type="AlphaFoldDB" id="A0AAP0B4C5"/>
<protein>
    <submittedName>
        <fullName evidence="7">Strictosidine synthase 1</fullName>
    </submittedName>
</protein>
<dbReference type="SUPFAM" id="SSF63829">
    <property type="entry name" value="Calcium-dependent phosphotriesterase"/>
    <property type="match status" value="1"/>
</dbReference>
<comment type="subcellular location">
    <subcellularLocation>
        <location evidence="1">Vacuole</location>
    </subcellularLocation>
</comment>
<sequence length="333" mass="36500">MGFLPQTLLLTILLFSGATTSAHSANGNLQRFMLTDTTSGPESVAFDPSGEGPYVGVADGRILKRQLDGRGWQRFAFPSQWSEVACHSDEMHSESECGRPLGLRFNEKTGELYIADAYFGLMVVQPEGGWARTVAAEADGVPFVFTNGVDVDQETGLVYFTDSSLRFNRWDHDLVVITGDATGRFMKYDPATKEVSVLLSGLKFPNGVAVSRDRTFVLVASTTECLVWRYWLQGSRSGHLETFAQLPGYPDNIKRNADGDFWVAINMDRLRLGDLTGRTNKVAAVKLSRTGATLDTLDGAVMSPLSEVAERNGTLWLGSVELPYLGFCTTTKI</sequence>
<gene>
    <name evidence="7" type="primary">SS1</name>
    <name evidence="7" type="ORF">KSP39_PZI018273</name>
</gene>
<evidence type="ECO:0000256" key="5">
    <source>
        <dbReference type="SAM" id="SignalP"/>
    </source>
</evidence>
<dbReference type="GO" id="GO:0016787">
    <property type="term" value="F:hydrolase activity"/>
    <property type="evidence" value="ECO:0007669"/>
    <property type="project" value="TreeGrafter"/>
</dbReference>